<dbReference type="PANTHER" id="PTHR43384:SF13">
    <property type="entry name" value="SLR0110 PROTEIN"/>
    <property type="match status" value="1"/>
</dbReference>
<reference evidence="2 3" key="1">
    <citation type="submission" date="2019-02" db="EMBL/GenBank/DDBJ databases">
        <title>Kribbella capetownensis sp. nov. and Kribbella speibonae sp. nov., isolated from soil.</title>
        <authorList>
            <person name="Curtis S.M."/>
            <person name="Norton I."/>
            <person name="Everest G.J."/>
            <person name="Meyers P.R."/>
        </authorList>
    </citation>
    <scope>NUCLEOTIDE SEQUENCE [LARGE SCALE GENOMIC DNA]</scope>
    <source>
        <strain evidence="2 3">YM55</strain>
    </source>
</reference>
<proteinExistence type="predicted"/>
<dbReference type="EMBL" id="SJKC01000001">
    <property type="protein sequence ID" value="TCC42295.1"/>
    <property type="molecule type" value="Genomic_DNA"/>
</dbReference>
<dbReference type="SUPFAM" id="SSF52540">
    <property type="entry name" value="P-loop containing nucleoside triphosphate hydrolases"/>
    <property type="match status" value="1"/>
</dbReference>
<evidence type="ECO:0000313" key="2">
    <source>
        <dbReference type="EMBL" id="TCC42295.1"/>
    </source>
</evidence>
<dbReference type="RefSeq" id="WP_131496237.1">
    <property type="nucleotide sequence ID" value="NZ_SJKC01000001.1"/>
</dbReference>
<dbReference type="InterPro" id="IPR002586">
    <property type="entry name" value="CobQ/CobB/MinD/ParA_Nub-bd_dom"/>
</dbReference>
<dbReference type="Pfam" id="PF01656">
    <property type="entry name" value="CbiA"/>
    <property type="match status" value="1"/>
</dbReference>
<name>A0A4R0JKG5_9ACTN</name>
<dbReference type="GO" id="GO:0005829">
    <property type="term" value="C:cytosol"/>
    <property type="evidence" value="ECO:0007669"/>
    <property type="project" value="TreeGrafter"/>
</dbReference>
<organism evidence="2 3">
    <name type="scientific">Kribbella speibonae</name>
    <dbReference type="NCBI Taxonomy" id="1572660"/>
    <lineage>
        <taxon>Bacteria</taxon>
        <taxon>Bacillati</taxon>
        <taxon>Actinomycetota</taxon>
        <taxon>Actinomycetes</taxon>
        <taxon>Propionibacteriales</taxon>
        <taxon>Kribbellaceae</taxon>
        <taxon>Kribbella</taxon>
    </lineage>
</organism>
<sequence>MPDGRIITVFAAKDGSGKTTVATNLAVALCALGTRRVCLVDLDLQFGDVACLLGLRPARSLYDALPWAGSLTAEQAVGLMASFRPGLDCLLAPTGPGDAAQIPHTLVAELLQVLRGVYDYVVVDTPAQFNASVLAALDAADHQVLVATPERPSLKNLRMTLDVLDLLYDAGDRTVVVNRSDSRADLTAADVDHLVRAPITLQLPNWTDVPASINRGEPITVGYPDHPVSQAVRRLADALGASDGRCSRDPPSA</sequence>
<dbReference type="GO" id="GO:0005524">
    <property type="term" value="F:ATP binding"/>
    <property type="evidence" value="ECO:0007669"/>
    <property type="project" value="TreeGrafter"/>
</dbReference>
<dbReference type="GO" id="GO:0016887">
    <property type="term" value="F:ATP hydrolysis activity"/>
    <property type="evidence" value="ECO:0007669"/>
    <property type="project" value="TreeGrafter"/>
</dbReference>
<evidence type="ECO:0000313" key="3">
    <source>
        <dbReference type="Proteomes" id="UP000294225"/>
    </source>
</evidence>
<dbReference type="GO" id="GO:0051782">
    <property type="term" value="P:negative regulation of cell division"/>
    <property type="evidence" value="ECO:0007669"/>
    <property type="project" value="TreeGrafter"/>
</dbReference>
<dbReference type="Proteomes" id="UP000294225">
    <property type="component" value="Unassembled WGS sequence"/>
</dbReference>
<dbReference type="InterPro" id="IPR027417">
    <property type="entry name" value="P-loop_NTPase"/>
</dbReference>
<protein>
    <submittedName>
        <fullName evidence="2">MinD/ParA family protein</fullName>
    </submittedName>
</protein>
<dbReference type="GO" id="GO:0009898">
    <property type="term" value="C:cytoplasmic side of plasma membrane"/>
    <property type="evidence" value="ECO:0007669"/>
    <property type="project" value="TreeGrafter"/>
</dbReference>
<dbReference type="PANTHER" id="PTHR43384">
    <property type="entry name" value="SEPTUM SITE-DETERMINING PROTEIN MIND HOMOLOG, CHLOROPLASTIC-RELATED"/>
    <property type="match status" value="1"/>
</dbReference>
<comment type="caution">
    <text evidence="2">The sequence shown here is derived from an EMBL/GenBank/DDBJ whole genome shotgun (WGS) entry which is preliminary data.</text>
</comment>
<dbReference type="InterPro" id="IPR050625">
    <property type="entry name" value="ParA/MinD_ATPase"/>
</dbReference>
<dbReference type="AlphaFoldDB" id="A0A4R0JKG5"/>
<accession>A0A4R0JKG5</accession>
<dbReference type="Gene3D" id="3.40.50.300">
    <property type="entry name" value="P-loop containing nucleotide triphosphate hydrolases"/>
    <property type="match status" value="1"/>
</dbReference>
<feature type="domain" description="CobQ/CobB/MinD/ParA nucleotide binding" evidence="1">
    <location>
        <begin position="7"/>
        <end position="219"/>
    </location>
</feature>
<evidence type="ECO:0000259" key="1">
    <source>
        <dbReference type="Pfam" id="PF01656"/>
    </source>
</evidence>
<gene>
    <name evidence="2" type="ORF">E0H92_11930</name>
</gene>